<proteinExistence type="predicted"/>
<organism evidence="3 4">
    <name type="scientific">Arthrobotrys conoides</name>
    <dbReference type="NCBI Taxonomy" id="74498"/>
    <lineage>
        <taxon>Eukaryota</taxon>
        <taxon>Fungi</taxon>
        <taxon>Dikarya</taxon>
        <taxon>Ascomycota</taxon>
        <taxon>Pezizomycotina</taxon>
        <taxon>Orbiliomycetes</taxon>
        <taxon>Orbiliales</taxon>
        <taxon>Orbiliaceae</taxon>
        <taxon>Arthrobotrys</taxon>
    </lineage>
</organism>
<comment type="caution">
    <text evidence="3">The sequence shown here is derived from an EMBL/GenBank/DDBJ whole genome shotgun (WGS) entry which is preliminary data.</text>
</comment>
<keyword evidence="2" id="KW-0472">Membrane</keyword>
<reference evidence="3 4" key="1">
    <citation type="submission" date="2019-10" db="EMBL/GenBank/DDBJ databases">
        <authorList>
            <person name="Palmer J.M."/>
        </authorList>
    </citation>
    <scope>NUCLEOTIDE SEQUENCE [LARGE SCALE GENOMIC DNA]</scope>
    <source>
        <strain evidence="3 4">TWF506</strain>
    </source>
</reference>
<dbReference type="AlphaFoldDB" id="A0AAN8NBZ9"/>
<evidence type="ECO:0000313" key="4">
    <source>
        <dbReference type="Proteomes" id="UP001307849"/>
    </source>
</evidence>
<keyword evidence="2" id="KW-1133">Transmembrane helix</keyword>
<feature type="transmembrane region" description="Helical" evidence="2">
    <location>
        <begin position="130"/>
        <end position="150"/>
    </location>
</feature>
<dbReference type="EMBL" id="JAVHJM010000003">
    <property type="protein sequence ID" value="KAK6516459.1"/>
    <property type="molecule type" value="Genomic_DNA"/>
</dbReference>
<evidence type="ECO:0000313" key="3">
    <source>
        <dbReference type="EMBL" id="KAK6516459.1"/>
    </source>
</evidence>
<evidence type="ECO:0000256" key="1">
    <source>
        <dbReference type="SAM" id="MobiDB-lite"/>
    </source>
</evidence>
<sequence>MFSRFFMNRPTTSNRDDEESAPVAPIAPPTRTQTAPPGYTKLTPGGKLEFLRDIEAYQAACLIKKVVDIPVEEPAPAYDLHDFPNTSASEPSDDKEVFRAKFQKKLSELKECIERRVNGKSSKRALSDKAILLICAAILLLIGGFAGVWVAVLHHIALIVTLGILWVATLIKFCCTGWSYYHKRKFLTVINVTLLKVDSFERLDEQTVKGIKRGVDHALPGSYWADAALAVRRNRGAN</sequence>
<feature type="transmembrane region" description="Helical" evidence="2">
    <location>
        <begin position="156"/>
        <end position="175"/>
    </location>
</feature>
<keyword evidence="4" id="KW-1185">Reference proteome</keyword>
<keyword evidence="2" id="KW-0812">Transmembrane</keyword>
<evidence type="ECO:0000256" key="2">
    <source>
        <dbReference type="SAM" id="Phobius"/>
    </source>
</evidence>
<accession>A0AAN8NBZ9</accession>
<feature type="region of interest" description="Disordered" evidence="1">
    <location>
        <begin position="1"/>
        <end position="40"/>
    </location>
</feature>
<dbReference type="Proteomes" id="UP001307849">
    <property type="component" value="Unassembled WGS sequence"/>
</dbReference>
<name>A0AAN8NBZ9_9PEZI</name>
<gene>
    <name evidence="3" type="ORF">TWF506_006365</name>
</gene>
<protein>
    <submittedName>
        <fullName evidence="3">Uncharacterized protein</fullName>
    </submittedName>
</protein>